<evidence type="ECO:0000313" key="5">
    <source>
        <dbReference type="Proteomes" id="UP001189429"/>
    </source>
</evidence>
<proteinExistence type="predicted"/>
<keyword evidence="2" id="KW-0175">Coiled coil</keyword>
<dbReference type="PANTHER" id="PTHR33050">
    <property type="entry name" value="REVERSE TRANSCRIPTASE DOMAIN-CONTAINING PROTEIN"/>
    <property type="match status" value="1"/>
</dbReference>
<dbReference type="EMBL" id="CAUYUJ010003414">
    <property type="protein sequence ID" value="CAK0805235.1"/>
    <property type="molecule type" value="Genomic_DNA"/>
</dbReference>
<evidence type="ECO:0000256" key="1">
    <source>
        <dbReference type="ARBA" id="ARBA00023172"/>
    </source>
</evidence>
<feature type="compositionally biased region" description="Gly residues" evidence="3">
    <location>
        <begin position="1280"/>
        <end position="1290"/>
    </location>
</feature>
<dbReference type="InterPro" id="IPR052055">
    <property type="entry name" value="Hepadnavirus_pol/RT"/>
</dbReference>
<dbReference type="Gene3D" id="1.10.443.10">
    <property type="entry name" value="Intergrase catalytic core"/>
    <property type="match status" value="1"/>
</dbReference>
<dbReference type="Proteomes" id="UP001189429">
    <property type="component" value="Unassembled WGS sequence"/>
</dbReference>
<protein>
    <submittedName>
        <fullName evidence="4">Uncharacterized protein</fullName>
    </submittedName>
</protein>
<dbReference type="InterPro" id="IPR011010">
    <property type="entry name" value="DNA_brk_join_enz"/>
</dbReference>
<feature type="compositionally biased region" description="Low complexity" evidence="3">
    <location>
        <begin position="1304"/>
        <end position="1320"/>
    </location>
</feature>
<dbReference type="SUPFAM" id="SSF56349">
    <property type="entry name" value="DNA breaking-rejoining enzymes"/>
    <property type="match status" value="1"/>
</dbReference>
<keyword evidence="1" id="KW-0233">DNA recombination</keyword>
<name>A0ABN9QJX6_9DINO</name>
<accession>A0ABN9QJX6</accession>
<feature type="region of interest" description="Disordered" evidence="3">
    <location>
        <begin position="1280"/>
        <end position="1332"/>
    </location>
</feature>
<organism evidence="4 5">
    <name type="scientific">Prorocentrum cordatum</name>
    <dbReference type="NCBI Taxonomy" id="2364126"/>
    <lineage>
        <taxon>Eukaryota</taxon>
        <taxon>Sar</taxon>
        <taxon>Alveolata</taxon>
        <taxon>Dinophyceae</taxon>
        <taxon>Prorocentrales</taxon>
        <taxon>Prorocentraceae</taxon>
        <taxon>Prorocentrum</taxon>
    </lineage>
</organism>
<reference evidence="4" key="1">
    <citation type="submission" date="2023-10" db="EMBL/GenBank/DDBJ databases">
        <authorList>
            <person name="Chen Y."/>
            <person name="Shah S."/>
            <person name="Dougan E. K."/>
            <person name="Thang M."/>
            <person name="Chan C."/>
        </authorList>
    </citation>
    <scope>NUCLEOTIDE SEQUENCE [LARGE SCALE GENOMIC DNA]</scope>
</reference>
<dbReference type="PANTHER" id="PTHR33050:SF7">
    <property type="entry name" value="RIBONUCLEASE H"/>
    <property type="match status" value="1"/>
</dbReference>
<sequence length="1648" mass="180318">MSVQGILKDMYATFATDVEEATKTEADQNRQFEGLIATLVEQANNWKAEKAAKEELKAEKESTLADETQLYDETEAQMEADIAFFDVTAKACEAKHAEWTQRSALRVEEMKGIQEAITLLSSDEARELLASAIKEGKEVNANPSAYDTGADTLGTFAPALVQVGRGDSRKPALSAYKALKEKATYAKSLRLAALAAQVHEARIVVGPATRKDLSDVMEIEASAQQEADGKIWYLLSPDLDVYPVLVDAPDLRGYELLDNDGSVLLRSGLRRGARPVYGSEWVPTALELVDAMEAVAPRVRPEHRMSKKGPLPPTGAAVQTPTDLVNIVTGSERLPEVKPLRWYVTAGPNKSEIDGLFPHSVVDEFARSDDMAIAVVGTGVYTLRALDPKEGVVQVIRDDRLLAMAKDSSGIRKKLFRDAVLEVTESPWPGWPLLGPRTTAWCVRFIAEQDSHPRARHTKWLHETGLTQSDPGVADHEVAMRAFEFGLVYDQVNVGELVSFELLARRAQMAEWRCRDRLAPRRADETAEDEHLYMGTGETRGLIMMAPFLVEHISTELHRESQVMKEKRKLREERQLAKGTGADGDTKESLRKKAAAIPAAAAQSDDAMPAPRELLPVPLPQAPFDSSGPSSSCCRAVRSRLRRHRHVDGWSMEVHQALNCLHGRGDADPGCPPTLGQSFCSDHVRAAVQSIGAPTITGAAAFKELCASKPGYTSTPVKPAAFQRDLVALPSPGAKCDGACILQGEALDLWEDWQQRLLRKSPDVSAVKPHCDAKLMQSKSSYAHFVADLYDAGLVKFGSDELCLSQVDVEACFYRMRAPPGMEEVFVLPPLDCGALRRVRPDIAIGGDVTCSPLLIVLPMGWNWSLFFCQEMVTQCVQRAGYPPSRIIEDKRATPSLVGQTAAAVYVDGVAVIGTQSAQTVQDCRSIAESLLAVGLVTKDMELPQDEQPFTGLIFEKGSGRISLSRSRIWRIRRAFQFAAEADKLTGVQMRMLLGHYTWAAMLRRPLLSVFAACYSFAEKAGDMAWRPWATVRHELRLGAALVAMAFVDLRRPVAATALATDYAWSGGAKQTRQGTSLAPPRCGAPGLRREEWRFKNALSTFYRAAGLQKPVGLKEDWKVCFYGRFNRAADIVILEGEALVMGVRHFVRNTANHGRRLLLLCDNMGLVLASGKGRSSVPSLNLVLRRLAAISIFANIDITVRWIPSELNPADAPSRLPAARAQDARLDLRSFGGRPAPEPDDGSLWRAAAEALAAEGRPRRRDPGLAGLGDAAAPAALAGGFGAHRGGIGTQPSDSSDSDSEPESTASSSDASPSGESYSTKSEVGGRADQARKIRASSNVHFVTSYRNFDNWCQTHAVPVQTANEIDKAISEYMDVLYFDGMPSDVASKTIAAVRHFRPAAVGEAELAASRAALKGFRLLAPARTRQPLVREAVFCLIGLAMLDGESGFAEALSLAWDTALRLPSDLMQLRSPPLVPPQPRMEIYVWSLLLCPEETGLRSKGKQFDEGVQLTPAGSKALGPALARLRERPALAPLWDLDARRFGQLFKKYAEMINLRDPHPYWVRHGSASWDIASGTRSLEEVQARLRHASATSTQRYSRAARYTAELELAPESVKAFGAAVADQWALTLQGRGRLPPRPRRPEKPW</sequence>
<keyword evidence="5" id="KW-1185">Reference proteome</keyword>
<comment type="caution">
    <text evidence="4">The sequence shown here is derived from an EMBL/GenBank/DDBJ whole genome shotgun (WGS) entry which is preliminary data.</text>
</comment>
<evidence type="ECO:0000256" key="3">
    <source>
        <dbReference type="SAM" id="MobiDB-lite"/>
    </source>
</evidence>
<evidence type="ECO:0000256" key="2">
    <source>
        <dbReference type="SAM" id="Coils"/>
    </source>
</evidence>
<dbReference type="CDD" id="cd00397">
    <property type="entry name" value="DNA_BRE_C"/>
    <property type="match status" value="1"/>
</dbReference>
<evidence type="ECO:0000313" key="4">
    <source>
        <dbReference type="EMBL" id="CAK0805235.1"/>
    </source>
</evidence>
<feature type="compositionally biased region" description="Basic and acidic residues" evidence="3">
    <location>
        <begin position="560"/>
        <end position="576"/>
    </location>
</feature>
<feature type="coiled-coil region" evidence="2">
    <location>
        <begin position="36"/>
        <end position="77"/>
    </location>
</feature>
<feature type="region of interest" description="Disordered" evidence="3">
    <location>
        <begin position="560"/>
        <end position="616"/>
    </location>
</feature>
<feature type="compositionally biased region" description="Low complexity" evidence="3">
    <location>
        <begin position="595"/>
        <end position="611"/>
    </location>
</feature>
<gene>
    <name evidence="4" type="ORF">PCOR1329_LOCUS11813</name>
</gene>
<dbReference type="InterPro" id="IPR013762">
    <property type="entry name" value="Integrase-like_cat_sf"/>
</dbReference>